<evidence type="ECO:0000313" key="2">
    <source>
        <dbReference type="Proteomes" id="UP000565441"/>
    </source>
</evidence>
<dbReference type="Pfam" id="PF14388">
    <property type="entry name" value="DUF4419"/>
    <property type="match status" value="1"/>
</dbReference>
<gene>
    <name evidence="1" type="ORF">D9615_009572</name>
</gene>
<keyword evidence="2" id="KW-1185">Reference proteome</keyword>
<dbReference type="PANTHER" id="PTHR31252:SF11">
    <property type="entry name" value="DUF4419 DOMAIN-CONTAINING PROTEIN"/>
    <property type="match status" value="1"/>
</dbReference>
<dbReference type="OrthoDB" id="9978173at2759"/>
<dbReference type="Proteomes" id="UP000565441">
    <property type="component" value="Unassembled WGS sequence"/>
</dbReference>
<reference evidence="1 2" key="1">
    <citation type="journal article" date="2020" name="ISME J.">
        <title>Uncovering the hidden diversity of litter-decomposition mechanisms in mushroom-forming fungi.</title>
        <authorList>
            <person name="Floudas D."/>
            <person name="Bentzer J."/>
            <person name="Ahren D."/>
            <person name="Johansson T."/>
            <person name="Persson P."/>
            <person name="Tunlid A."/>
        </authorList>
    </citation>
    <scope>NUCLEOTIDE SEQUENCE [LARGE SCALE GENOMIC DNA]</scope>
    <source>
        <strain evidence="1 2">CBS 661.87</strain>
    </source>
</reference>
<dbReference type="PANTHER" id="PTHR31252">
    <property type="entry name" value="DUF4419 DOMAIN-CONTAINING PROTEIN"/>
    <property type="match status" value="1"/>
</dbReference>
<name>A0A8H5LWD3_9AGAR</name>
<comment type="caution">
    <text evidence="1">The sequence shown here is derived from an EMBL/GenBank/DDBJ whole genome shotgun (WGS) entry which is preliminary data.</text>
</comment>
<accession>A0A8H5LWD3</accession>
<dbReference type="AlphaFoldDB" id="A0A8H5LWD3"/>
<dbReference type="EMBL" id="JAACJP010000045">
    <property type="protein sequence ID" value="KAF5371829.1"/>
    <property type="molecule type" value="Genomic_DNA"/>
</dbReference>
<sequence>MPVTFAVADHAAKPFSVKWRKPSKDQHQILTGLSTSHSPKKIFQSSIDGTQEITVNKNGFVLGALEAYNYHHNLLIRPDDVWIAILSQLNIYINAHAEDLRDKFVAHEGKKELLVRSYAGTIENVDFGDLAVQMTGQLKANVKDESLIPWVLPNFSTTTANDTVVCSILIMSTLKQYFKYTMQVCCGIPSITIEGTQADWQSILDRIDKIPDFGQEPTEWADMLRAILRRFVRAFEAGGPQADKEFWEHMIHEESGSGIYYISGWMSAFCAWDASGVYIASKERRGAGRGFMSESGRHAWVHGLKFDGVWFPRANSCPEGYAEVDVRVIQEPETFDCAMVAGHVGISVSGQDQQDTIHMAPQWFMYLKGD</sequence>
<dbReference type="Gene3D" id="1.20.120.1060">
    <property type="match status" value="1"/>
</dbReference>
<evidence type="ECO:0000313" key="1">
    <source>
        <dbReference type="EMBL" id="KAF5371829.1"/>
    </source>
</evidence>
<proteinExistence type="predicted"/>
<dbReference type="InterPro" id="IPR025533">
    <property type="entry name" value="DUF4419"/>
</dbReference>
<protein>
    <submittedName>
        <fullName evidence="1">Uncharacterized protein</fullName>
    </submittedName>
</protein>
<organism evidence="1 2">
    <name type="scientific">Tricholomella constricta</name>
    <dbReference type="NCBI Taxonomy" id="117010"/>
    <lineage>
        <taxon>Eukaryota</taxon>
        <taxon>Fungi</taxon>
        <taxon>Dikarya</taxon>
        <taxon>Basidiomycota</taxon>
        <taxon>Agaricomycotina</taxon>
        <taxon>Agaricomycetes</taxon>
        <taxon>Agaricomycetidae</taxon>
        <taxon>Agaricales</taxon>
        <taxon>Tricholomatineae</taxon>
        <taxon>Lyophyllaceae</taxon>
        <taxon>Tricholomella</taxon>
    </lineage>
</organism>